<proteinExistence type="predicted"/>
<feature type="domain" description="RNase H type-1" evidence="1">
    <location>
        <begin position="85"/>
        <end position="134"/>
    </location>
</feature>
<comment type="caution">
    <text evidence="2">The sequence shown here is derived from an EMBL/GenBank/DDBJ whole genome shotgun (WGS) entry which is preliminary data.</text>
</comment>
<evidence type="ECO:0000259" key="1">
    <source>
        <dbReference type="Pfam" id="PF13456"/>
    </source>
</evidence>
<dbReference type="EMBL" id="CACVBM020001327">
    <property type="protein sequence ID" value="CAA7045624.1"/>
    <property type="molecule type" value="Genomic_DNA"/>
</dbReference>
<dbReference type="GO" id="GO:0004523">
    <property type="term" value="F:RNA-DNA hybrid ribonuclease activity"/>
    <property type="evidence" value="ECO:0007669"/>
    <property type="project" value="InterPro"/>
</dbReference>
<dbReference type="GO" id="GO:0003676">
    <property type="term" value="F:nucleic acid binding"/>
    <property type="evidence" value="ECO:0007669"/>
    <property type="project" value="InterPro"/>
</dbReference>
<dbReference type="InterPro" id="IPR002156">
    <property type="entry name" value="RNaseH_domain"/>
</dbReference>
<gene>
    <name evidence="2" type="ORF">MERR_LOCUS32859</name>
</gene>
<evidence type="ECO:0000313" key="2">
    <source>
        <dbReference type="EMBL" id="CAA7045624.1"/>
    </source>
</evidence>
<dbReference type="InterPro" id="IPR044730">
    <property type="entry name" value="RNase_H-like_dom_plant"/>
</dbReference>
<dbReference type="PANTHER" id="PTHR47723">
    <property type="entry name" value="OS05G0353850 PROTEIN"/>
    <property type="match status" value="1"/>
</dbReference>
<dbReference type="Proteomes" id="UP000467841">
    <property type="component" value="Unassembled WGS sequence"/>
</dbReference>
<dbReference type="OrthoDB" id="1752183at2759"/>
<dbReference type="InterPro" id="IPR053151">
    <property type="entry name" value="RNase_H-like"/>
</dbReference>
<dbReference type="SUPFAM" id="SSF53098">
    <property type="entry name" value="Ribonuclease H-like"/>
    <property type="match status" value="1"/>
</dbReference>
<evidence type="ECO:0000313" key="3">
    <source>
        <dbReference type="Proteomes" id="UP000467841"/>
    </source>
</evidence>
<keyword evidence="3" id="KW-1185">Reference proteome</keyword>
<dbReference type="AlphaFoldDB" id="A0A6D2K0Q1"/>
<reference evidence="2" key="1">
    <citation type="submission" date="2020-01" db="EMBL/GenBank/DDBJ databases">
        <authorList>
            <person name="Mishra B."/>
        </authorList>
    </citation>
    <scope>NUCLEOTIDE SEQUENCE [LARGE SCALE GENOMIC DNA]</scope>
</reference>
<dbReference type="InterPro" id="IPR012337">
    <property type="entry name" value="RNaseH-like_sf"/>
</dbReference>
<dbReference type="CDD" id="cd06222">
    <property type="entry name" value="RNase_H_like"/>
    <property type="match status" value="1"/>
</dbReference>
<accession>A0A6D2K0Q1</accession>
<protein>
    <recommendedName>
        <fullName evidence="1">RNase H type-1 domain-containing protein</fullName>
    </recommendedName>
</protein>
<name>A0A6D2K0Q1_9BRAS</name>
<dbReference type="PANTHER" id="PTHR47723:SF13">
    <property type="entry name" value="PUTATIVE-RELATED"/>
    <property type="match status" value="1"/>
</dbReference>
<dbReference type="Pfam" id="PF13456">
    <property type="entry name" value="RVT_3"/>
    <property type="match status" value="1"/>
</dbReference>
<organism evidence="2 3">
    <name type="scientific">Microthlaspi erraticum</name>
    <dbReference type="NCBI Taxonomy" id="1685480"/>
    <lineage>
        <taxon>Eukaryota</taxon>
        <taxon>Viridiplantae</taxon>
        <taxon>Streptophyta</taxon>
        <taxon>Embryophyta</taxon>
        <taxon>Tracheophyta</taxon>
        <taxon>Spermatophyta</taxon>
        <taxon>Magnoliopsida</taxon>
        <taxon>eudicotyledons</taxon>
        <taxon>Gunneridae</taxon>
        <taxon>Pentapetalae</taxon>
        <taxon>rosids</taxon>
        <taxon>malvids</taxon>
        <taxon>Brassicales</taxon>
        <taxon>Brassicaceae</taxon>
        <taxon>Coluteocarpeae</taxon>
        <taxon>Microthlaspi</taxon>
    </lineage>
</organism>
<sequence>MSGIWERIVPRRKRQEFFTMPLFQWIFENLGESSETGVGPWSTLFAVFVWWAWKWRCGNLFGDNKLWSDRVKFVKDYAKEVQQLNMDGTSRRNPCLATAGGALRDSNGQWCGGFALNIGRCTAPMAEYGGCIMGCVLPGRKGPQDLKEANRLADGLANYAFSLQLGLHTFDSVPPDLFSVLRDDECGDSIPRHVRV</sequence>